<evidence type="ECO:0000313" key="7">
    <source>
        <dbReference type="Proteomes" id="UP000001396"/>
    </source>
</evidence>
<protein>
    <recommendedName>
        <fullName evidence="5">Essential protein Yae1 N-terminal domain-containing protein</fullName>
    </recommendedName>
</protein>
<dbReference type="Proteomes" id="UP000001396">
    <property type="component" value="Unassembled WGS sequence"/>
</dbReference>
<dbReference type="EMBL" id="ADBJ01000031">
    <property type="protein sequence ID" value="EFA80279.1"/>
    <property type="molecule type" value="Genomic_DNA"/>
</dbReference>
<dbReference type="OMA" id="CRECEDI"/>
<dbReference type="GO" id="GO:0005634">
    <property type="term" value="C:nucleus"/>
    <property type="evidence" value="ECO:0007669"/>
    <property type="project" value="UniProtKB-SubCell"/>
</dbReference>
<organism evidence="6 7">
    <name type="scientific">Heterostelium pallidum (strain ATCC 26659 / Pp 5 / PN500)</name>
    <name type="common">Cellular slime mold</name>
    <name type="synonym">Polysphondylium pallidum</name>
    <dbReference type="NCBI Taxonomy" id="670386"/>
    <lineage>
        <taxon>Eukaryota</taxon>
        <taxon>Amoebozoa</taxon>
        <taxon>Evosea</taxon>
        <taxon>Eumycetozoa</taxon>
        <taxon>Dictyostelia</taxon>
        <taxon>Acytosteliales</taxon>
        <taxon>Acytosteliaceae</taxon>
        <taxon>Heterostelium</taxon>
    </lineage>
</organism>
<evidence type="ECO:0000313" key="6">
    <source>
        <dbReference type="EMBL" id="EFA80279.1"/>
    </source>
</evidence>
<dbReference type="GeneID" id="31362588"/>
<keyword evidence="4" id="KW-0539">Nucleus</keyword>
<comment type="subcellular location">
    <subcellularLocation>
        <location evidence="2">Cytoplasm</location>
    </subcellularLocation>
    <subcellularLocation>
        <location evidence="1">Nucleus</location>
    </subcellularLocation>
</comment>
<evidence type="ECO:0000256" key="4">
    <source>
        <dbReference type="ARBA" id="ARBA00023242"/>
    </source>
</evidence>
<dbReference type="PANTHER" id="PTHR18829">
    <property type="entry name" value="PROTEIN YAE1 HOMOLOG"/>
    <property type="match status" value="1"/>
</dbReference>
<evidence type="ECO:0000256" key="3">
    <source>
        <dbReference type="ARBA" id="ARBA00022490"/>
    </source>
</evidence>
<dbReference type="Pfam" id="PF09811">
    <property type="entry name" value="Yae1_N"/>
    <property type="match status" value="1"/>
</dbReference>
<keyword evidence="7" id="KW-1185">Reference proteome</keyword>
<dbReference type="STRING" id="670386.D3BEE8"/>
<dbReference type="InParanoid" id="D3BEE8"/>
<gene>
    <name evidence="6" type="ORF">PPL_07107</name>
</gene>
<sequence>MSSSNNNDFDDFYGDDDHDINMFSNDAIRSQNNIFPIGYQDGLEDGKNQTLQRGFNEGLKESSEIAYKWSLLIGAISSLDVFYHHNKSMVSEEQSKLITSLEDMQSRLKAILNLHCSPPTIDMLKVKFNNYSHTDTTESDLSAHLSKATITSNKVDSCCKSSSSSSCCEDGDDSGCCGGSNNKQSSNCKSQQQQEAEEESCNSDVDGDNSGCCGGRGDDGGCCKKSEEEESTTTTIKTTTLTSTSAPIIHIEEDKELFNKLCGECKEIFNRFGLDGNAIISSCVEKQFRVINTQN</sequence>
<evidence type="ECO:0000256" key="1">
    <source>
        <dbReference type="ARBA" id="ARBA00004123"/>
    </source>
</evidence>
<dbReference type="InterPro" id="IPR038881">
    <property type="entry name" value="Yae1-like"/>
</dbReference>
<name>D3BEE8_HETP5</name>
<reference evidence="6 7" key="1">
    <citation type="journal article" date="2011" name="Genome Res.">
        <title>Phylogeny-wide analysis of social amoeba genomes highlights ancient origins for complex intercellular communication.</title>
        <authorList>
            <person name="Heidel A.J."/>
            <person name="Lawal H.M."/>
            <person name="Felder M."/>
            <person name="Schilde C."/>
            <person name="Helps N.R."/>
            <person name="Tunggal B."/>
            <person name="Rivero F."/>
            <person name="John U."/>
            <person name="Schleicher M."/>
            <person name="Eichinger L."/>
            <person name="Platzer M."/>
            <person name="Noegel A.A."/>
            <person name="Schaap P."/>
            <person name="Gloeckner G."/>
        </authorList>
    </citation>
    <scope>NUCLEOTIDE SEQUENCE [LARGE SCALE GENOMIC DNA]</scope>
    <source>
        <strain evidence="7">ATCC 26659 / Pp 5 / PN500</strain>
    </source>
</reference>
<dbReference type="PANTHER" id="PTHR18829:SF0">
    <property type="entry name" value="PROTEIN YAE1 HOMOLOG"/>
    <property type="match status" value="1"/>
</dbReference>
<dbReference type="GO" id="GO:0005737">
    <property type="term" value="C:cytoplasm"/>
    <property type="evidence" value="ECO:0007669"/>
    <property type="project" value="UniProtKB-SubCell"/>
</dbReference>
<dbReference type="InterPro" id="IPR019191">
    <property type="entry name" value="Essential_protein_Yae1_N"/>
</dbReference>
<evidence type="ECO:0000259" key="5">
    <source>
        <dbReference type="Pfam" id="PF09811"/>
    </source>
</evidence>
<dbReference type="AlphaFoldDB" id="D3BEE8"/>
<comment type="caution">
    <text evidence="6">The sequence shown here is derived from an EMBL/GenBank/DDBJ whole genome shotgun (WGS) entry which is preliminary data.</text>
</comment>
<proteinExistence type="predicted"/>
<feature type="domain" description="Essential protein Yae1 N-terminal" evidence="5">
    <location>
        <begin position="38"/>
        <end position="74"/>
    </location>
</feature>
<dbReference type="RefSeq" id="XP_020432399.1">
    <property type="nucleotide sequence ID" value="XM_020577951.1"/>
</dbReference>
<keyword evidence="3" id="KW-0963">Cytoplasm</keyword>
<evidence type="ECO:0000256" key="2">
    <source>
        <dbReference type="ARBA" id="ARBA00004496"/>
    </source>
</evidence>
<accession>D3BEE8</accession>